<dbReference type="EMBL" id="HBDV01000875">
    <property type="protein sequence ID" value="CAD8216289.1"/>
    <property type="molecule type" value="Transcribed_RNA"/>
</dbReference>
<gene>
    <name evidence="2" type="ORF">PAMY1081_LOCUS563</name>
</gene>
<feature type="region of interest" description="Disordered" evidence="1">
    <location>
        <begin position="131"/>
        <end position="161"/>
    </location>
</feature>
<feature type="compositionally biased region" description="Acidic residues" evidence="1">
    <location>
        <begin position="133"/>
        <end position="151"/>
    </location>
</feature>
<dbReference type="PANTHER" id="PTHR36025:SF1">
    <property type="entry name" value="DIHYDROOROTATE DEHYDROGENASE (DUF3598)"/>
    <property type="match status" value="1"/>
</dbReference>
<sequence>MTAFSPLNAKLEPMDLTEDGKVYELSTETQVSRYHEGERGPGPLLLQDLTRLGAPEAQKVLEDSSELFYSEPGLVFFEDGSYSRGPVCVDGSVDGQRGAEEENSITDTVETCLAFPGEQRRVRIFQTIQFSLEEPEEEEEGTEERGDDIEDDARGWPSCEDLDEDDKLMRIQLLQVRMVEEKWAGPLDLSLGPTVLAPAQPRASLQDQAGTWCSFRTQVTPIEGDEEARESVLEGEPEVPLSYETSEVKEEWQLANEFYPPDNCSVLCLPDGVTAFVTLGQTETCPPLSIGISWNISKKFQMQLSREYDADGQLALVRLSSAIREKAHKGFKR</sequence>
<name>A0A7R9XNF3_9CHLO</name>
<protein>
    <submittedName>
        <fullName evidence="2">Uncharacterized protein</fullName>
    </submittedName>
</protein>
<accession>A0A7R9XNF3</accession>
<evidence type="ECO:0000313" key="2">
    <source>
        <dbReference type="EMBL" id="CAD8216289.1"/>
    </source>
</evidence>
<dbReference type="PANTHER" id="PTHR36025">
    <property type="entry name" value="DIHYDROOROTATE DEHYDROGENASE (DUF3598)"/>
    <property type="match status" value="1"/>
</dbReference>
<organism evidence="2">
    <name type="scientific">Polyblepharides amylifera</name>
    <dbReference type="NCBI Taxonomy" id="1486889"/>
    <lineage>
        <taxon>Eukaryota</taxon>
        <taxon>Viridiplantae</taxon>
        <taxon>Chlorophyta</taxon>
        <taxon>Pyramimonadophyceae</taxon>
        <taxon>Pyramimonadales</taxon>
        <taxon>Polyblepharidaceae</taxon>
        <taxon>Polyblepharides</taxon>
    </lineage>
</organism>
<dbReference type="AlphaFoldDB" id="A0A7R9XNF3"/>
<proteinExistence type="predicted"/>
<evidence type="ECO:0000256" key="1">
    <source>
        <dbReference type="SAM" id="MobiDB-lite"/>
    </source>
</evidence>
<reference evidence="2" key="1">
    <citation type="submission" date="2021-01" db="EMBL/GenBank/DDBJ databases">
        <authorList>
            <person name="Corre E."/>
            <person name="Pelletier E."/>
            <person name="Niang G."/>
            <person name="Scheremetjew M."/>
            <person name="Finn R."/>
            <person name="Kale V."/>
            <person name="Holt S."/>
            <person name="Cochrane G."/>
            <person name="Meng A."/>
            <person name="Brown T."/>
            <person name="Cohen L."/>
        </authorList>
    </citation>
    <scope>NUCLEOTIDE SEQUENCE</scope>
    <source>
        <strain evidence="2">CCMP720</strain>
    </source>
</reference>